<gene>
    <name evidence="3" type="ORF">CHARACLAT_022592</name>
</gene>
<comment type="caution">
    <text evidence="3">The sequence shown here is derived from an EMBL/GenBank/DDBJ whole genome shotgun (WGS) entry which is preliminary data.</text>
</comment>
<dbReference type="Proteomes" id="UP001352852">
    <property type="component" value="Unassembled WGS sequence"/>
</dbReference>
<feature type="domain" description="G-protein coupled receptors family 2 profile 1" evidence="2">
    <location>
        <begin position="48"/>
        <end position="116"/>
    </location>
</feature>
<dbReference type="EMBL" id="JAHUTJ010035103">
    <property type="protein sequence ID" value="MED6278324.1"/>
    <property type="molecule type" value="Genomic_DNA"/>
</dbReference>
<dbReference type="Pfam" id="PF02793">
    <property type="entry name" value="HRM"/>
    <property type="match status" value="1"/>
</dbReference>
<dbReference type="InterPro" id="IPR003051">
    <property type="entry name" value="GPCR_2_CRF_rcpt"/>
</dbReference>
<sequence>MPVNATGLSARISAPTSKRSRQITEKQTAFTMDATIYEIILGELAEMNCSLIEHFQDTFYQNASFSLLSADGLYCNATTDEIGTCWPRSGTGRIVERPCPAYINGVKYNTTSKIFK</sequence>
<name>A0ABU7DVG8_9TELE</name>
<dbReference type="InterPro" id="IPR036445">
    <property type="entry name" value="GPCR_2_extracell_dom_sf"/>
</dbReference>
<evidence type="ECO:0000313" key="3">
    <source>
        <dbReference type="EMBL" id="MED6278324.1"/>
    </source>
</evidence>
<dbReference type="Gene3D" id="4.10.1240.10">
    <property type="entry name" value="GPCR, family 2, extracellular hormone receptor domain"/>
    <property type="match status" value="1"/>
</dbReference>
<protein>
    <recommendedName>
        <fullName evidence="2">G-protein coupled receptors family 2 profile 1 domain-containing protein</fullName>
    </recommendedName>
</protein>
<dbReference type="SUPFAM" id="SSF111418">
    <property type="entry name" value="Hormone receptor domain"/>
    <property type="match status" value="1"/>
</dbReference>
<dbReference type="PROSITE" id="PS50227">
    <property type="entry name" value="G_PROTEIN_RECEP_F2_3"/>
    <property type="match status" value="1"/>
</dbReference>
<evidence type="ECO:0000313" key="4">
    <source>
        <dbReference type="Proteomes" id="UP001352852"/>
    </source>
</evidence>
<evidence type="ECO:0000256" key="1">
    <source>
        <dbReference type="ARBA" id="ARBA00022729"/>
    </source>
</evidence>
<dbReference type="InterPro" id="IPR001879">
    <property type="entry name" value="GPCR_2_extracellular_dom"/>
</dbReference>
<proteinExistence type="predicted"/>
<dbReference type="PRINTS" id="PR01279">
    <property type="entry name" value="CRFRECEPTOR"/>
</dbReference>
<evidence type="ECO:0000259" key="2">
    <source>
        <dbReference type="PROSITE" id="PS50227"/>
    </source>
</evidence>
<keyword evidence="4" id="KW-1185">Reference proteome</keyword>
<accession>A0ABU7DVG8</accession>
<keyword evidence="1" id="KW-0732">Signal</keyword>
<organism evidence="3 4">
    <name type="scientific">Characodon lateralis</name>
    <dbReference type="NCBI Taxonomy" id="208331"/>
    <lineage>
        <taxon>Eukaryota</taxon>
        <taxon>Metazoa</taxon>
        <taxon>Chordata</taxon>
        <taxon>Craniata</taxon>
        <taxon>Vertebrata</taxon>
        <taxon>Euteleostomi</taxon>
        <taxon>Actinopterygii</taxon>
        <taxon>Neopterygii</taxon>
        <taxon>Teleostei</taxon>
        <taxon>Neoteleostei</taxon>
        <taxon>Acanthomorphata</taxon>
        <taxon>Ovalentaria</taxon>
        <taxon>Atherinomorphae</taxon>
        <taxon>Cyprinodontiformes</taxon>
        <taxon>Goodeidae</taxon>
        <taxon>Characodon</taxon>
    </lineage>
</organism>
<reference evidence="3 4" key="1">
    <citation type="submission" date="2021-06" db="EMBL/GenBank/DDBJ databases">
        <authorList>
            <person name="Palmer J.M."/>
        </authorList>
    </citation>
    <scope>NUCLEOTIDE SEQUENCE [LARGE SCALE GENOMIC DNA]</scope>
    <source>
        <strain evidence="3 4">CL_MEX2019</strain>
        <tissue evidence="3">Muscle</tissue>
    </source>
</reference>